<evidence type="ECO:0000313" key="12">
    <source>
        <dbReference type="Proteomes" id="UP000075225"/>
    </source>
</evidence>
<dbReference type="InterPro" id="IPR035993">
    <property type="entry name" value="Notch-like_dom_sf"/>
</dbReference>
<evidence type="ECO:0000256" key="2">
    <source>
        <dbReference type="ARBA" id="ARBA00022692"/>
    </source>
</evidence>
<proteinExistence type="predicted"/>
<evidence type="ECO:0000256" key="5">
    <source>
        <dbReference type="ARBA" id="ARBA00023136"/>
    </source>
</evidence>
<keyword evidence="7" id="KW-0325">Glycoprotein</keyword>
<dbReference type="Gene3D" id="4.10.470.20">
    <property type="match status" value="3"/>
</dbReference>
<evidence type="ECO:0000256" key="1">
    <source>
        <dbReference type="ARBA" id="ARBA00022679"/>
    </source>
</evidence>
<keyword evidence="3" id="KW-0677">Repeat</keyword>
<evidence type="ECO:0000256" key="6">
    <source>
        <dbReference type="ARBA" id="ARBA00023157"/>
    </source>
</evidence>
<evidence type="ECO:0000256" key="7">
    <source>
        <dbReference type="ARBA" id="ARBA00023180"/>
    </source>
</evidence>
<dbReference type="VEuPathDB" id="ToxoDB:TGPRC2_285690"/>
<feature type="compositionally biased region" description="Low complexity" evidence="9">
    <location>
        <begin position="112"/>
        <end position="121"/>
    </location>
</feature>
<evidence type="ECO:0000256" key="4">
    <source>
        <dbReference type="ARBA" id="ARBA00022989"/>
    </source>
</evidence>
<feature type="compositionally biased region" description="Polar residues" evidence="9">
    <location>
        <begin position="128"/>
        <end position="140"/>
    </location>
</feature>
<dbReference type="GO" id="GO:0005794">
    <property type="term" value="C:Golgi apparatus"/>
    <property type="evidence" value="ECO:0007669"/>
    <property type="project" value="TreeGrafter"/>
</dbReference>
<organism evidence="11 12">
    <name type="scientific">Toxoplasma gondii TgCatPRC2</name>
    <dbReference type="NCBI Taxonomy" id="1130821"/>
    <lineage>
        <taxon>Eukaryota</taxon>
        <taxon>Sar</taxon>
        <taxon>Alveolata</taxon>
        <taxon>Apicomplexa</taxon>
        <taxon>Conoidasida</taxon>
        <taxon>Coccidia</taxon>
        <taxon>Eucoccidiorida</taxon>
        <taxon>Eimeriorina</taxon>
        <taxon>Sarcocystidae</taxon>
        <taxon>Toxoplasma</taxon>
    </lineage>
</organism>
<keyword evidence="6" id="KW-1015">Disulfide bond</keyword>
<feature type="compositionally biased region" description="Basic and acidic residues" evidence="9">
    <location>
        <begin position="143"/>
        <end position="157"/>
    </location>
</feature>
<feature type="region of interest" description="Disordered" evidence="9">
    <location>
        <begin position="86"/>
        <end position="157"/>
    </location>
</feature>
<dbReference type="Proteomes" id="UP000075225">
    <property type="component" value="Unassembled WGS sequence"/>
</dbReference>
<feature type="domain" description="LNR" evidence="10">
    <location>
        <begin position="189"/>
        <end position="230"/>
    </location>
</feature>
<dbReference type="AlphaFoldDB" id="A0A151HI64"/>
<dbReference type="PROSITE" id="PS50258">
    <property type="entry name" value="LNR"/>
    <property type="match status" value="1"/>
</dbReference>
<feature type="region of interest" description="Disordered" evidence="9">
    <location>
        <begin position="460"/>
        <end position="525"/>
    </location>
</feature>
<dbReference type="PANTHER" id="PTHR24045">
    <property type="match status" value="1"/>
</dbReference>
<dbReference type="SMART" id="SM00004">
    <property type="entry name" value="NL"/>
    <property type="match status" value="6"/>
</dbReference>
<dbReference type="Pfam" id="PF00066">
    <property type="entry name" value="Notch"/>
    <property type="match status" value="6"/>
</dbReference>
<dbReference type="Gene3D" id="3.30.300.320">
    <property type="match status" value="1"/>
</dbReference>
<evidence type="ECO:0000256" key="9">
    <source>
        <dbReference type="SAM" id="MobiDB-lite"/>
    </source>
</evidence>
<dbReference type="SUPFAM" id="SSF90193">
    <property type="entry name" value="Notch domain"/>
    <property type="match status" value="3"/>
</dbReference>
<evidence type="ECO:0000256" key="8">
    <source>
        <dbReference type="ARBA" id="ARBA00046288"/>
    </source>
</evidence>
<name>A0A151HI64_TOXGO</name>
<comment type="subcellular location">
    <subcellularLocation>
        <location evidence="8">Endomembrane system</location>
        <topology evidence="8">Single-pass type I membrane protein</topology>
    </subcellularLocation>
</comment>
<comment type="caution">
    <text evidence="11">The sequence shown here is derived from an EMBL/GenBank/DDBJ whole genome shotgun (WGS) entry which is preliminary data.</text>
</comment>
<dbReference type="PANTHER" id="PTHR24045:SF0">
    <property type="entry name" value="N-ACETYLGLUCOSAMINE-1-PHOSPHOTRANSFERASE SUBUNITS ALPHA_BETA"/>
    <property type="match status" value="1"/>
</dbReference>
<accession>A0A151HI64</accession>
<evidence type="ECO:0000313" key="11">
    <source>
        <dbReference type="EMBL" id="KYK68981.1"/>
    </source>
</evidence>
<feature type="compositionally biased region" description="Basic and acidic residues" evidence="9">
    <location>
        <begin position="477"/>
        <end position="496"/>
    </location>
</feature>
<dbReference type="EMBL" id="AHZP02000956">
    <property type="protein sequence ID" value="KYK68981.1"/>
    <property type="molecule type" value="Genomic_DNA"/>
</dbReference>
<gene>
    <name evidence="11" type="ORF">TGPRC2_285690</name>
</gene>
<reference evidence="12" key="1">
    <citation type="submission" date="2016-03" db="EMBL/GenBank/DDBJ databases">
        <authorList>
            <person name="Sibley D."/>
            <person name="Venepally P."/>
            <person name="Karamycheva S."/>
            <person name="Hadjithomas M."/>
            <person name="Khan A."/>
            <person name="Brunk B."/>
            <person name="Roos D."/>
            <person name="Caler E."/>
            <person name="Lorenzi H."/>
        </authorList>
    </citation>
    <scope>NUCLEOTIDE SEQUENCE [LARGE SCALE GENOMIC DNA]</scope>
    <source>
        <strain evidence="12">TgCatPRC2</strain>
    </source>
</reference>
<dbReference type="GO" id="GO:0016740">
    <property type="term" value="F:transferase activity"/>
    <property type="evidence" value="ECO:0007669"/>
    <property type="project" value="UniProtKB-KW"/>
</dbReference>
<feature type="compositionally biased region" description="Basic and acidic residues" evidence="9">
    <location>
        <begin position="503"/>
        <end position="519"/>
    </location>
</feature>
<keyword evidence="4" id="KW-1133">Transmembrane helix</keyword>
<dbReference type="OrthoDB" id="329407at2759"/>
<protein>
    <submittedName>
        <fullName evidence="11">Notch (Dsl) domain-containing protein</fullName>
    </submittedName>
</protein>
<keyword evidence="2" id="KW-0812">Transmembrane</keyword>
<dbReference type="InterPro" id="IPR047141">
    <property type="entry name" value="Stealth"/>
</dbReference>
<keyword evidence="1" id="KW-0808">Transferase</keyword>
<sequence>MVNWQLRRLHYVGPVREEGGTLRENHLLRFPFVGFPSLFSGGPEAHEGTLKPATIRFSDPAALTAAARAAQTAVDGDAEDAVGLLGVPAAAPPSSSSSSLPATDKAEDSRDSSSTSETSAQESKEESGNSSASPQPSRQSGVLERDVSQWHSSRKGEDLVYPVHRQGDQPPEAAFHPPHDHLREHHPTCPADCLEDWVGDGWCDSECNVAECGYDGPDCEGWCGGECRPGWPGDGQCDLECYKEECDWDGGDCKAWSDRSLPSVHTLQQKLADVAANAEDPDSSVSQLLKQELGLAACECVKGKLGNGVCNPECNTYECQFDGFDCRQMCSLECPHVWLGDGKCDKECDVPECYHDKGDCDTCSGNCRTWMIGNGICDPDCNNKDCGYDNGDCNGITWVTAVDYDAKPYVYQFCAREFIGDGNCDENCYNAESEWDGGDCRGSALAKRLAADGIGPQFPVAKKVRTNTQGETGAESASDKEKKTEKQNGPDGDEHQGQQVENKPAEQTDEQKKTEEQQPTRRLLK</sequence>
<dbReference type="InterPro" id="IPR000800">
    <property type="entry name" value="Notch_dom"/>
</dbReference>
<evidence type="ECO:0000259" key="10">
    <source>
        <dbReference type="PROSITE" id="PS50258"/>
    </source>
</evidence>
<keyword evidence="5" id="KW-0472">Membrane</keyword>
<dbReference type="PRINTS" id="PR01452">
    <property type="entry name" value="LNOTCHREPEAT"/>
</dbReference>
<evidence type="ECO:0000256" key="3">
    <source>
        <dbReference type="ARBA" id="ARBA00022737"/>
    </source>
</evidence>
<feature type="compositionally biased region" description="Low complexity" evidence="9">
    <location>
        <begin position="88"/>
        <end position="102"/>
    </location>
</feature>